<evidence type="ECO:0000313" key="2">
    <source>
        <dbReference type="EMBL" id="KAF2795353.1"/>
    </source>
</evidence>
<dbReference type="InterPro" id="IPR046676">
    <property type="entry name" value="DUF6546"/>
</dbReference>
<dbReference type="PROSITE" id="PS50181">
    <property type="entry name" value="FBOX"/>
    <property type="match status" value="1"/>
</dbReference>
<keyword evidence="3" id="KW-1185">Reference proteome</keyword>
<protein>
    <recommendedName>
        <fullName evidence="1">F-box domain-containing protein</fullName>
    </recommendedName>
</protein>
<evidence type="ECO:0000313" key="3">
    <source>
        <dbReference type="Proteomes" id="UP000799757"/>
    </source>
</evidence>
<sequence>MDRTSLPSEIEVMILEHLASGNNIAQYATVCREWQTAIEQLNFHSLGLTAQDVPTLNNIMAKRNLSLIKYIWYSIELQSYDCSDCNHYESEDEHRATAVAIKDGIRTMFQTLSKPSHSGDMTLDLSIYSPSDAEHYFKYIRFEPTNALNRNRMRGQASHHVPVHSTPPSLRAVDRIFGGFFFTDLDASGNETSESGEEFWASVPQVSCVTRLLLRRQTRRRWDPIAISRLLAHLPNLEDLVIEPWSTGVNEIEMDTDKRWTDLVFPSLIPNNLKRMTIFEDFSEAYDPRNRQVDIFSGYQYTRAIRIVSAQLTRALAEASLGLQHLSVAFMTDARLFWSVRRDWVWEHLQTLALTSQDLKPHNDPRNIEHVLYSAAGAAKKMPKLQTMELWNGGKGHAALFRYNIDRGRRQAKIVWRANWHFELQGLVVKGWQDVADANDVGRLKIENELLTPSQIRSHGEAILILELEIEVACPVSIQQIHKEHEEMERQ</sequence>
<reference evidence="2" key="1">
    <citation type="journal article" date="2020" name="Stud. Mycol.">
        <title>101 Dothideomycetes genomes: a test case for predicting lifestyles and emergence of pathogens.</title>
        <authorList>
            <person name="Haridas S."/>
            <person name="Albert R."/>
            <person name="Binder M."/>
            <person name="Bloem J."/>
            <person name="Labutti K."/>
            <person name="Salamov A."/>
            <person name="Andreopoulos B."/>
            <person name="Baker S."/>
            <person name="Barry K."/>
            <person name="Bills G."/>
            <person name="Bluhm B."/>
            <person name="Cannon C."/>
            <person name="Castanera R."/>
            <person name="Culley D."/>
            <person name="Daum C."/>
            <person name="Ezra D."/>
            <person name="Gonzalez J."/>
            <person name="Henrissat B."/>
            <person name="Kuo A."/>
            <person name="Liang C."/>
            <person name="Lipzen A."/>
            <person name="Lutzoni F."/>
            <person name="Magnuson J."/>
            <person name="Mondo S."/>
            <person name="Nolan M."/>
            <person name="Ohm R."/>
            <person name="Pangilinan J."/>
            <person name="Park H.-J."/>
            <person name="Ramirez L."/>
            <person name="Alfaro M."/>
            <person name="Sun H."/>
            <person name="Tritt A."/>
            <person name="Yoshinaga Y."/>
            <person name="Zwiers L.-H."/>
            <person name="Turgeon B."/>
            <person name="Goodwin S."/>
            <person name="Spatafora J."/>
            <person name="Crous P."/>
            <person name="Grigoriev I."/>
        </authorList>
    </citation>
    <scope>NUCLEOTIDE SEQUENCE</scope>
    <source>
        <strain evidence="2">CBS 109.77</strain>
    </source>
</reference>
<name>A0A6A6XH19_9PLEO</name>
<accession>A0A6A6XH19</accession>
<dbReference type="EMBL" id="MU001861">
    <property type="protein sequence ID" value="KAF2795353.1"/>
    <property type="molecule type" value="Genomic_DNA"/>
</dbReference>
<dbReference type="Proteomes" id="UP000799757">
    <property type="component" value="Unassembled WGS sequence"/>
</dbReference>
<dbReference type="InterPro" id="IPR001810">
    <property type="entry name" value="F-box_dom"/>
</dbReference>
<dbReference type="Pfam" id="PF20183">
    <property type="entry name" value="DUF6546"/>
    <property type="match status" value="1"/>
</dbReference>
<evidence type="ECO:0000259" key="1">
    <source>
        <dbReference type="PROSITE" id="PS50181"/>
    </source>
</evidence>
<dbReference type="OrthoDB" id="3771697at2759"/>
<dbReference type="AlphaFoldDB" id="A0A6A6XH19"/>
<proteinExistence type="predicted"/>
<organism evidence="2 3">
    <name type="scientific">Melanomma pulvis-pyrius CBS 109.77</name>
    <dbReference type="NCBI Taxonomy" id="1314802"/>
    <lineage>
        <taxon>Eukaryota</taxon>
        <taxon>Fungi</taxon>
        <taxon>Dikarya</taxon>
        <taxon>Ascomycota</taxon>
        <taxon>Pezizomycotina</taxon>
        <taxon>Dothideomycetes</taxon>
        <taxon>Pleosporomycetidae</taxon>
        <taxon>Pleosporales</taxon>
        <taxon>Melanommataceae</taxon>
        <taxon>Melanomma</taxon>
    </lineage>
</organism>
<gene>
    <name evidence="2" type="ORF">K505DRAFT_240018</name>
</gene>
<feature type="domain" description="F-box" evidence="1">
    <location>
        <begin position="1"/>
        <end position="46"/>
    </location>
</feature>